<dbReference type="Pfam" id="PF01467">
    <property type="entry name" value="CTP_transf_like"/>
    <property type="match status" value="1"/>
</dbReference>
<dbReference type="Pfam" id="PF13521">
    <property type="entry name" value="AAA_28"/>
    <property type="match status" value="1"/>
</dbReference>
<dbReference type="SUPFAM" id="SSF52540">
    <property type="entry name" value="P-loop containing nucleoside triphosphate hydrolases"/>
    <property type="match status" value="1"/>
</dbReference>
<dbReference type="InterPro" id="IPR004821">
    <property type="entry name" value="Cyt_trans-like"/>
</dbReference>
<dbReference type="InterPro" id="IPR038727">
    <property type="entry name" value="NadR/Ttd14_AAA_dom"/>
</dbReference>
<comment type="caution">
    <text evidence="3">The sequence shown here is derived from an EMBL/GenBank/DDBJ whole genome shotgun (WGS) entry which is preliminary data.</text>
</comment>
<reference evidence="3" key="1">
    <citation type="journal article" date="2019" name="PLoS Negl. Trop. Dis.">
        <title>Revisiting the worldwide diversity of Leptospira species in the environment.</title>
        <authorList>
            <person name="Vincent A.T."/>
            <person name="Schiettekatte O."/>
            <person name="Bourhy P."/>
            <person name="Veyrier F.J."/>
            <person name="Picardeau M."/>
        </authorList>
    </citation>
    <scope>NUCLEOTIDE SEQUENCE [LARGE SCALE GENOMIC DNA]</scope>
    <source>
        <strain evidence="3">201300427</strain>
    </source>
</reference>
<name>A0A4V3JYK2_9LEPT</name>
<dbReference type="GO" id="GO:0003824">
    <property type="term" value="F:catalytic activity"/>
    <property type="evidence" value="ECO:0007669"/>
    <property type="project" value="InterPro"/>
</dbReference>
<evidence type="ECO:0000313" key="3">
    <source>
        <dbReference type="EMBL" id="TGN21156.1"/>
    </source>
</evidence>
<dbReference type="SUPFAM" id="SSF52374">
    <property type="entry name" value="Nucleotidylyl transferase"/>
    <property type="match status" value="1"/>
</dbReference>
<accession>A0A4V3JYK2</accession>
<dbReference type="Gene3D" id="3.40.50.300">
    <property type="entry name" value="P-loop containing nucleotide triphosphate hydrolases"/>
    <property type="match status" value="1"/>
</dbReference>
<evidence type="ECO:0000313" key="4">
    <source>
        <dbReference type="Proteomes" id="UP000298058"/>
    </source>
</evidence>
<dbReference type="OrthoDB" id="9802794at2"/>
<dbReference type="EMBL" id="RQHW01000002">
    <property type="protein sequence ID" value="TGN21156.1"/>
    <property type="molecule type" value="Genomic_DNA"/>
</dbReference>
<sequence length="343" mass="40078">MENHGLILGKFYPPHLGHLHLIREAKKHCNHLTVLVATLKRELIPGSLRFQWMKELTEDLPAHVVWVQDENPQYPEEDPIQFWEIWKKTILSHSPAPIDVLFTSESYGDPLAKVLGTKHQIIDLERKAVPISASKIRNNPADYWEFIPEIERPFFLKRVVLTGSESVGKTVLSEKLANHFKTEWAPEFAREYLDAKGRFVERDDIFEIAEGHLLSEMKKAETANRILFLDTDLLTTKIYAEHYFDLKYDWLQERAYQLQYDSSLFLDIDIPWVEDPLRDLGDIRKEMKQKFISEMNLAKRDFTLISGGFPEREKQAVEIVEAILKEPMNPSYFTSKQISLRNV</sequence>
<dbReference type="Proteomes" id="UP000298058">
    <property type="component" value="Unassembled WGS sequence"/>
</dbReference>
<dbReference type="NCBIfam" id="TIGR00125">
    <property type="entry name" value="cyt_tran_rel"/>
    <property type="match status" value="1"/>
</dbReference>
<organism evidence="3 4">
    <name type="scientific">Leptospira idonii</name>
    <dbReference type="NCBI Taxonomy" id="1193500"/>
    <lineage>
        <taxon>Bacteria</taxon>
        <taxon>Pseudomonadati</taxon>
        <taxon>Spirochaetota</taxon>
        <taxon>Spirochaetia</taxon>
        <taxon>Leptospirales</taxon>
        <taxon>Leptospiraceae</taxon>
        <taxon>Leptospira</taxon>
    </lineage>
</organism>
<evidence type="ECO:0000259" key="2">
    <source>
        <dbReference type="Pfam" id="PF13521"/>
    </source>
</evidence>
<keyword evidence="4" id="KW-1185">Reference proteome</keyword>
<dbReference type="InterPro" id="IPR027417">
    <property type="entry name" value="P-loop_NTPase"/>
</dbReference>
<feature type="domain" description="NadR/Ttd14 AAA" evidence="2">
    <location>
        <begin position="158"/>
        <end position="312"/>
    </location>
</feature>
<gene>
    <name evidence="3" type="ORF">EHS15_00260</name>
</gene>
<dbReference type="Gene3D" id="3.40.50.620">
    <property type="entry name" value="HUPs"/>
    <property type="match status" value="1"/>
</dbReference>
<dbReference type="InterPro" id="IPR052735">
    <property type="entry name" value="NAD_biosynth-regulator"/>
</dbReference>
<dbReference type="PANTHER" id="PTHR37512:SF1">
    <property type="entry name" value="NADR_TTD14 AAA DOMAIN-CONTAINING PROTEIN"/>
    <property type="match status" value="1"/>
</dbReference>
<feature type="domain" description="Cytidyltransferase-like" evidence="1">
    <location>
        <begin position="7"/>
        <end position="56"/>
    </location>
</feature>
<evidence type="ECO:0000259" key="1">
    <source>
        <dbReference type="Pfam" id="PF01467"/>
    </source>
</evidence>
<dbReference type="InterPro" id="IPR014729">
    <property type="entry name" value="Rossmann-like_a/b/a_fold"/>
</dbReference>
<protein>
    <submittedName>
        <fullName evidence="3">ATPase</fullName>
    </submittedName>
</protein>
<dbReference type="PANTHER" id="PTHR37512">
    <property type="entry name" value="TRIFUNCTIONAL NAD BIOSYNTHESIS/REGULATOR PROTEIN NADR"/>
    <property type="match status" value="1"/>
</dbReference>
<proteinExistence type="predicted"/>
<dbReference type="AlphaFoldDB" id="A0A4V3JYK2"/>